<feature type="compositionally biased region" description="Polar residues" evidence="1">
    <location>
        <begin position="121"/>
        <end position="136"/>
    </location>
</feature>
<reference evidence="3 4" key="1">
    <citation type="submission" date="2018-07" db="EMBL/GenBank/DDBJ databases">
        <title>Section-level genome sequencing of Aspergillus section Nigri to investigate inter- and intra-species variation.</title>
        <authorList>
            <consortium name="DOE Joint Genome Institute"/>
            <person name="Vesth T.C."/>
            <person name="Nybo J.L."/>
            <person name="Theobald S."/>
            <person name="Frisvad J.C."/>
            <person name="Larsen T.O."/>
            <person name="Nielsen K.F."/>
            <person name="Hoof J.B."/>
            <person name="Brandl J."/>
            <person name="Salamov A."/>
            <person name="Riley R."/>
            <person name="Gladden J.M."/>
            <person name="Phatale P."/>
            <person name="Nielsen M.T."/>
            <person name="Lyhne E.K."/>
            <person name="Kogle M.E."/>
            <person name="Strasser K."/>
            <person name="McDonnell E."/>
            <person name="Barry K."/>
            <person name="Clum A."/>
            <person name="Chen C."/>
            <person name="Nolan M."/>
            <person name="Sandor L."/>
            <person name="Kuo A."/>
            <person name="Lipzen A."/>
            <person name="Hainaut M."/>
            <person name="Drula E."/>
            <person name="Tsang A."/>
            <person name="Magnuson J.K."/>
            <person name="Henrissat B."/>
            <person name="Wiebenga A."/>
            <person name="Simmons B.A."/>
            <person name="Makela M.R."/>
            <person name="De vries R.P."/>
            <person name="Grigoriev I.V."/>
            <person name="Mortensen U.H."/>
            <person name="Baker S.E."/>
            <person name="Andersen M.R."/>
        </authorList>
    </citation>
    <scope>NUCLEOTIDE SEQUENCE [LARGE SCALE GENOMIC DNA]</scope>
    <source>
        <strain evidence="3 4">ATCC 13496</strain>
    </source>
</reference>
<evidence type="ECO:0000313" key="4">
    <source>
        <dbReference type="Proteomes" id="UP000253845"/>
    </source>
</evidence>
<proteinExistence type="predicted"/>
<dbReference type="VEuPathDB" id="FungiDB:M747DRAFT_351680"/>
<keyword evidence="2" id="KW-0472">Membrane</keyword>
<protein>
    <submittedName>
        <fullName evidence="3">Uncharacterized protein</fullName>
    </submittedName>
</protein>
<keyword evidence="2" id="KW-1133">Transmembrane helix</keyword>
<feature type="region of interest" description="Disordered" evidence="1">
    <location>
        <begin position="78"/>
        <end position="136"/>
    </location>
</feature>
<dbReference type="EMBL" id="KZ851916">
    <property type="protein sequence ID" value="RDH20010.1"/>
    <property type="molecule type" value="Genomic_DNA"/>
</dbReference>
<sequence length="205" mass="23297">MLRNVVPFPQLQSSSQGYAGLEPYSELTDAYDLRGCFGEMSRMQNGHIPIPLKRPSEEEEDSIDSENTTVQKYNYNHRYRNNSSSSSSSSPTNHPPDIEKCQPYRGYRQHDDDDDDDDTEILSNASGDDNINSNGRPKSRVVMLYAACYVAFAILSFFSAAYYFLCWMPWGCAYRADTRNNGRHGNLTVEDMIDPTLHLAGRRPE</sequence>
<accession>A0A370C077</accession>
<keyword evidence="2" id="KW-0812">Transmembrane</keyword>
<organism evidence="3 4">
    <name type="scientific">Aspergillus niger ATCC 13496</name>
    <dbReference type="NCBI Taxonomy" id="1353008"/>
    <lineage>
        <taxon>Eukaryota</taxon>
        <taxon>Fungi</taxon>
        <taxon>Dikarya</taxon>
        <taxon>Ascomycota</taxon>
        <taxon>Pezizomycotina</taxon>
        <taxon>Eurotiomycetes</taxon>
        <taxon>Eurotiomycetidae</taxon>
        <taxon>Eurotiales</taxon>
        <taxon>Aspergillaceae</taxon>
        <taxon>Aspergillus</taxon>
        <taxon>Aspergillus subgen. Circumdati</taxon>
    </lineage>
</organism>
<evidence type="ECO:0000256" key="2">
    <source>
        <dbReference type="SAM" id="Phobius"/>
    </source>
</evidence>
<gene>
    <name evidence="3" type="ORF">M747DRAFT_351680</name>
</gene>
<evidence type="ECO:0000256" key="1">
    <source>
        <dbReference type="SAM" id="MobiDB-lite"/>
    </source>
</evidence>
<feature type="region of interest" description="Disordered" evidence="1">
    <location>
        <begin position="47"/>
        <end position="66"/>
    </location>
</feature>
<dbReference type="Proteomes" id="UP000253845">
    <property type="component" value="Unassembled WGS sequence"/>
</dbReference>
<feature type="transmembrane region" description="Helical" evidence="2">
    <location>
        <begin position="142"/>
        <end position="165"/>
    </location>
</feature>
<evidence type="ECO:0000313" key="3">
    <source>
        <dbReference type="EMBL" id="RDH20010.1"/>
    </source>
</evidence>
<name>A0A370C077_ASPNG</name>
<dbReference type="AlphaFoldDB" id="A0A370C077"/>